<dbReference type="EMBL" id="BHXQ01000002">
    <property type="protein sequence ID" value="GCC51067.1"/>
    <property type="molecule type" value="Genomic_DNA"/>
</dbReference>
<dbReference type="GO" id="GO:0016746">
    <property type="term" value="F:acyltransferase activity"/>
    <property type="evidence" value="ECO:0007669"/>
    <property type="project" value="UniProtKB-KW"/>
</dbReference>
<feature type="transmembrane region" description="Helical" evidence="1">
    <location>
        <begin position="126"/>
        <end position="146"/>
    </location>
</feature>
<feature type="transmembrane region" description="Helical" evidence="1">
    <location>
        <begin position="185"/>
        <end position="205"/>
    </location>
</feature>
<dbReference type="Proteomes" id="UP000288227">
    <property type="component" value="Unassembled WGS sequence"/>
</dbReference>
<keyword evidence="3" id="KW-0012">Acyltransferase</keyword>
<feature type="transmembrane region" description="Helical" evidence="1">
    <location>
        <begin position="42"/>
        <end position="60"/>
    </location>
</feature>
<keyword evidence="4" id="KW-1185">Reference proteome</keyword>
<evidence type="ECO:0000259" key="2">
    <source>
        <dbReference type="SMART" id="SM01259"/>
    </source>
</evidence>
<dbReference type="GO" id="GO:0016020">
    <property type="term" value="C:membrane"/>
    <property type="evidence" value="ECO:0007669"/>
    <property type="project" value="GOC"/>
</dbReference>
<dbReference type="OrthoDB" id="9793186at2"/>
<dbReference type="Gene3D" id="1.20.1280.290">
    <property type="match status" value="2"/>
</dbReference>
<feature type="domain" description="Lipid A biosynthesis N-terminal" evidence="2">
    <location>
        <begin position="12"/>
        <end position="83"/>
    </location>
</feature>
<keyword evidence="1" id="KW-0812">Transmembrane</keyword>
<feature type="domain" description="Lipid A biosynthesis N-terminal" evidence="2">
    <location>
        <begin position="132"/>
        <end position="203"/>
    </location>
</feature>
<comment type="caution">
    <text evidence="3">The sequence shown here is derived from an EMBL/GenBank/DDBJ whole genome shotgun (WGS) entry which is preliminary data.</text>
</comment>
<protein>
    <submittedName>
        <fullName evidence="3">Lauroyl acyltransferase</fullName>
    </submittedName>
</protein>
<keyword evidence="3" id="KW-0808">Transferase</keyword>
<dbReference type="GO" id="GO:0009245">
    <property type="term" value="P:lipid A biosynthetic process"/>
    <property type="evidence" value="ECO:0007669"/>
    <property type="project" value="InterPro"/>
</dbReference>
<feature type="transmembrane region" description="Helical" evidence="1">
    <location>
        <begin position="7"/>
        <end position="30"/>
    </location>
</feature>
<reference evidence="3 4" key="1">
    <citation type="submission" date="2018-11" db="EMBL/GenBank/DDBJ databases">
        <title>Chryseotalea sanarue gen. nov., sp., nov., a member of the family Cytophagaceae, isolated from a brackish lake in Hamamatsu Japan.</title>
        <authorList>
            <person name="Maejima Y."/>
            <person name="Iino T."/>
            <person name="Muraguchi Y."/>
            <person name="Fukuda K."/>
            <person name="Ohkuma M."/>
            <person name="Moriuchi R."/>
            <person name="Dohra H."/>
            <person name="Kimbara K."/>
            <person name="Shintani M."/>
        </authorList>
    </citation>
    <scope>NUCLEOTIDE SEQUENCE [LARGE SCALE GENOMIC DNA]</scope>
    <source>
        <strain evidence="3 4">Ys</strain>
    </source>
</reference>
<feature type="transmembrane region" description="Helical" evidence="1">
    <location>
        <begin position="158"/>
        <end position="179"/>
    </location>
</feature>
<dbReference type="Pfam" id="PF07578">
    <property type="entry name" value="LAB_N"/>
    <property type="match status" value="2"/>
</dbReference>
<name>A0A401U867_9BACT</name>
<dbReference type="SMART" id="SM01259">
    <property type="entry name" value="LAB_N"/>
    <property type="match status" value="2"/>
</dbReference>
<keyword evidence="1" id="KW-0472">Membrane</keyword>
<dbReference type="AlphaFoldDB" id="A0A401U867"/>
<gene>
    <name evidence="3" type="ORF">SanaruYs_12870</name>
</gene>
<evidence type="ECO:0000256" key="1">
    <source>
        <dbReference type="SAM" id="Phobius"/>
    </source>
</evidence>
<keyword evidence="1" id="KW-1133">Transmembrane helix</keyword>
<evidence type="ECO:0000313" key="4">
    <source>
        <dbReference type="Proteomes" id="UP000288227"/>
    </source>
</evidence>
<evidence type="ECO:0000313" key="3">
    <source>
        <dbReference type="EMBL" id="GCC51067.1"/>
    </source>
</evidence>
<dbReference type="GO" id="GO:0008915">
    <property type="term" value="F:lipid-A-disaccharide synthase activity"/>
    <property type="evidence" value="ECO:0007669"/>
    <property type="project" value="InterPro"/>
</dbReference>
<dbReference type="InterPro" id="IPR011499">
    <property type="entry name" value="Lipid_A_biosynth_N"/>
</dbReference>
<organism evidence="3 4">
    <name type="scientific">Chryseotalea sanaruensis</name>
    <dbReference type="NCBI Taxonomy" id="2482724"/>
    <lineage>
        <taxon>Bacteria</taxon>
        <taxon>Pseudomonadati</taxon>
        <taxon>Bacteroidota</taxon>
        <taxon>Cytophagia</taxon>
        <taxon>Cytophagales</taxon>
        <taxon>Chryseotaleaceae</taxon>
        <taxon>Chryseotalea</taxon>
    </lineage>
</organism>
<feature type="transmembrane region" description="Helical" evidence="1">
    <location>
        <begin position="92"/>
        <end position="110"/>
    </location>
</feature>
<sequence>MEFISKYWLFGLGFFAQGLFGLRLLIQLFLSEKAGKSVSPTIFWQISLLASFLFLTYGVIREDAVIIIGQSLSYLIYIRNLQLKGAWQTLKWFVRLIIFILPITAWLWILNKPDSLQQAFSASNMLSFWAILGTCGMLMLNLRYLYQWYRSEKEKESVLPFGFWVISAVASLIVVFYGYQKSDPVLIVSQGMGLVVYLRNCVLGLKDSSKQSKRN</sequence>
<accession>A0A401U867</accession>
<dbReference type="RefSeq" id="WP_160118600.1">
    <property type="nucleotide sequence ID" value="NZ_BHXQ01000002.1"/>
</dbReference>
<proteinExistence type="predicted"/>